<protein>
    <recommendedName>
        <fullName evidence="4">Porin</fullName>
    </recommendedName>
</protein>
<reference evidence="2 3" key="1">
    <citation type="submission" date="2023-07" db="EMBL/GenBank/DDBJ databases">
        <title>Sorghum-associated microbial communities from plants grown in Nebraska, USA.</title>
        <authorList>
            <person name="Schachtman D."/>
        </authorList>
    </citation>
    <scope>NUCLEOTIDE SEQUENCE [LARGE SCALE GENOMIC DNA]</scope>
    <source>
        <strain evidence="2 3">BE187</strain>
    </source>
</reference>
<keyword evidence="1" id="KW-0732">Signal</keyword>
<organism evidence="2 3">
    <name type="scientific">Agrilutibacter niabensis</name>
    <dbReference type="NCBI Taxonomy" id="380628"/>
    <lineage>
        <taxon>Bacteria</taxon>
        <taxon>Pseudomonadati</taxon>
        <taxon>Pseudomonadota</taxon>
        <taxon>Gammaproteobacteria</taxon>
        <taxon>Lysobacterales</taxon>
        <taxon>Lysobacteraceae</taxon>
        <taxon>Agrilutibacter</taxon>
    </lineage>
</organism>
<feature type="chain" id="PRO_5046353327" description="Porin" evidence="1">
    <location>
        <begin position="24"/>
        <end position="287"/>
    </location>
</feature>
<dbReference type="EMBL" id="JAVDVW010000002">
    <property type="protein sequence ID" value="MDR7100476.1"/>
    <property type="molecule type" value="Genomic_DNA"/>
</dbReference>
<evidence type="ECO:0000313" key="2">
    <source>
        <dbReference type="EMBL" id="MDR7100476.1"/>
    </source>
</evidence>
<dbReference type="InterPro" id="IPR046603">
    <property type="entry name" value="DUF6662"/>
</dbReference>
<comment type="caution">
    <text evidence="2">The sequence shown here is derived from an EMBL/GenBank/DDBJ whole genome shotgun (WGS) entry which is preliminary data.</text>
</comment>
<name>A0ABU1VSL1_9GAMM</name>
<evidence type="ECO:0008006" key="4">
    <source>
        <dbReference type="Google" id="ProtNLM"/>
    </source>
</evidence>
<dbReference type="Pfam" id="PF20367">
    <property type="entry name" value="DUF6662"/>
    <property type="match status" value="2"/>
</dbReference>
<sequence>MRARCLAAACLLSLSAFSGAAQADENYFGYSYGSETLPAGRNEAYLWWTQRTGKGAGDYRANDVQLEYEHGWTDTFQTSFYLTGRAYDYSGGAIVDEETGEAKTLDRNLDFDGVKASMKWSLRSPERNGYGLALYLEPEYLTQHRPDGERFKEVGIETKVILQKNFLDGQVVTAYNLTLEPEWEREDDAWESELYVENSVGASYRFASNWFAGLETRLDMAYPEYGSREFWAWYVGPTLHYGGQKYWATLTWMPQIKGGPTDAERSDRLHLEERERNEVRLKAGINF</sequence>
<proteinExistence type="predicted"/>
<gene>
    <name evidence="2" type="ORF">J2X04_002857</name>
</gene>
<feature type="signal peptide" evidence="1">
    <location>
        <begin position="1"/>
        <end position="23"/>
    </location>
</feature>
<accession>A0ABU1VSL1</accession>
<dbReference type="Proteomes" id="UP001267878">
    <property type="component" value="Unassembled WGS sequence"/>
</dbReference>
<keyword evidence="3" id="KW-1185">Reference proteome</keyword>
<evidence type="ECO:0000313" key="3">
    <source>
        <dbReference type="Proteomes" id="UP001267878"/>
    </source>
</evidence>
<dbReference type="RefSeq" id="WP_310055261.1">
    <property type="nucleotide sequence ID" value="NZ_JAVDVW010000002.1"/>
</dbReference>
<evidence type="ECO:0000256" key="1">
    <source>
        <dbReference type="SAM" id="SignalP"/>
    </source>
</evidence>